<dbReference type="OrthoDB" id="5290825at2759"/>
<evidence type="ECO:0000313" key="8">
    <source>
        <dbReference type="EMBL" id="QID83707.1"/>
    </source>
</evidence>
<evidence type="ECO:0000256" key="2">
    <source>
        <dbReference type="ARBA" id="ARBA00022448"/>
    </source>
</evidence>
<dbReference type="PANTHER" id="PTHR48020:SF12">
    <property type="entry name" value="PROTON MYO-INOSITOL COTRANSPORTER"/>
    <property type="match status" value="1"/>
</dbReference>
<evidence type="ECO:0000256" key="1">
    <source>
        <dbReference type="ARBA" id="ARBA00004141"/>
    </source>
</evidence>
<evidence type="ECO:0000313" key="9">
    <source>
        <dbReference type="Proteomes" id="UP000501346"/>
    </source>
</evidence>
<dbReference type="GO" id="GO:1904679">
    <property type="term" value="P:myo-inositol import across plasma membrane"/>
    <property type="evidence" value="ECO:0007669"/>
    <property type="project" value="TreeGrafter"/>
</dbReference>
<reference evidence="8 9" key="1">
    <citation type="journal article" date="2019" name="BMC Genomics">
        <title>Chromosome level assembly and comparative genome analysis confirm lager-brewing yeasts originated from a single hybridization.</title>
        <authorList>
            <person name="Salazar A.N."/>
            <person name="Gorter de Vries A.R."/>
            <person name="van den Broek M."/>
            <person name="Brouwers N."/>
            <person name="de la Torre Cortes P."/>
            <person name="Kuijpers N.G.A."/>
            <person name="Daran J.G."/>
            <person name="Abeel T."/>
        </authorList>
    </citation>
    <scope>NUCLEOTIDE SEQUENCE [LARGE SCALE GENOMIC DNA]</scope>
    <source>
        <strain evidence="8 9">CBS 1483</strain>
    </source>
</reference>
<dbReference type="PROSITE" id="PS50850">
    <property type="entry name" value="MFS"/>
    <property type="match status" value="1"/>
</dbReference>
<dbReference type="GO" id="GO:0016020">
    <property type="term" value="C:membrane"/>
    <property type="evidence" value="ECO:0007669"/>
    <property type="project" value="UniProtKB-SubCell"/>
</dbReference>
<dbReference type="Gene3D" id="1.20.1250.20">
    <property type="entry name" value="MFS general substrate transporter like domains"/>
    <property type="match status" value="1"/>
</dbReference>
<feature type="transmembrane region" description="Helical" evidence="6">
    <location>
        <begin position="9"/>
        <end position="28"/>
    </location>
</feature>
<keyword evidence="5 6" id="KW-0472">Membrane</keyword>
<dbReference type="InterPro" id="IPR036259">
    <property type="entry name" value="MFS_trans_sf"/>
</dbReference>
<dbReference type="EMBL" id="CP048999">
    <property type="protein sequence ID" value="QID83707.1"/>
    <property type="molecule type" value="Genomic_DNA"/>
</dbReference>
<evidence type="ECO:0000256" key="5">
    <source>
        <dbReference type="ARBA" id="ARBA00023136"/>
    </source>
</evidence>
<dbReference type="GO" id="GO:0005366">
    <property type="term" value="F:myo-inositol:proton symporter activity"/>
    <property type="evidence" value="ECO:0007669"/>
    <property type="project" value="TreeGrafter"/>
</dbReference>
<dbReference type="SUPFAM" id="SSF103473">
    <property type="entry name" value="MFS general substrate transporter"/>
    <property type="match status" value="1"/>
</dbReference>
<keyword evidence="4 6" id="KW-1133">Transmembrane helix</keyword>
<evidence type="ECO:0000259" key="7">
    <source>
        <dbReference type="PROSITE" id="PS50850"/>
    </source>
</evidence>
<dbReference type="AlphaFoldDB" id="A0A6C1E4N9"/>
<accession>A0A6C1E4N9</accession>
<feature type="domain" description="Major facilitator superfamily (MFS) profile" evidence="7">
    <location>
        <begin position="1"/>
        <end position="124"/>
    </location>
</feature>
<proteinExistence type="predicted"/>
<evidence type="ECO:0000256" key="6">
    <source>
        <dbReference type="SAM" id="Phobius"/>
    </source>
</evidence>
<feature type="transmembrane region" description="Helical" evidence="6">
    <location>
        <begin position="69"/>
        <end position="90"/>
    </location>
</feature>
<feature type="transmembrane region" description="Helical" evidence="6">
    <location>
        <begin position="40"/>
        <end position="62"/>
    </location>
</feature>
<evidence type="ECO:0000256" key="3">
    <source>
        <dbReference type="ARBA" id="ARBA00022692"/>
    </source>
</evidence>
<keyword evidence="2" id="KW-0813">Transport</keyword>
<keyword evidence="9" id="KW-1185">Reference proteome</keyword>
<comment type="subcellular location">
    <subcellularLocation>
        <location evidence="1">Membrane</location>
        <topology evidence="1">Multi-pass membrane protein</topology>
    </subcellularLocation>
</comment>
<dbReference type="Pfam" id="PF00083">
    <property type="entry name" value="Sugar_tr"/>
    <property type="match status" value="1"/>
</dbReference>
<dbReference type="Proteomes" id="UP000501346">
    <property type="component" value="Chromosome SeII-SeIV"/>
</dbReference>
<gene>
    <name evidence="8" type="ORF">GRS66_006182</name>
</gene>
<dbReference type="InterPro" id="IPR020846">
    <property type="entry name" value="MFS_dom"/>
</dbReference>
<dbReference type="InterPro" id="IPR050814">
    <property type="entry name" value="Myo-inositol_Transporter"/>
</dbReference>
<feature type="transmembrane region" description="Helical" evidence="6">
    <location>
        <begin position="102"/>
        <end position="120"/>
    </location>
</feature>
<organism evidence="8 9">
    <name type="scientific">Saccharomyces pastorianus</name>
    <name type="common">Lager yeast</name>
    <name type="synonym">Saccharomyces cerevisiae x Saccharomyces eubayanus</name>
    <dbReference type="NCBI Taxonomy" id="27292"/>
    <lineage>
        <taxon>Eukaryota</taxon>
        <taxon>Fungi</taxon>
        <taxon>Dikarya</taxon>
        <taxon>Ascomycota</taxon>
        <taxon>Saccharomycotina</taxon>
        <taxon>Saccharomycetes</taxon>
        <taxon>Saccharomycetales</taxon>
        <taxon>Saccharomycetaceae</taxon>
        <taxon>Saccharomyces</taxon>
    </lineage>
</organism>
<protein>
    <recommendedName>
        <fullName evidence="7">Major facilitator superfamily (MFS) profile domain-containing protein</fullName>
    </recommendedName>
</protein>
<name>A0A6C1E4N9_SACPS</name>
<sequence length="149" mass="16826">MDSLGRRAILLRTIWIMTVGLLLCSIGFDHDKVNLLLASVVIYVAAYASAMGSVPWTCVEFLPLNRRSFGASCIACTNWLTNALVSMTYLSAIDAIGNEHTMLIFAFFTVCAWFFVYFWYPEVKGLSLEEVGKVFDDGIDVHYVFRTYH</sequence>
<dbReference type="InterPro" id="IPR005828">
    <property type="entry name" value="MFS_sugar_transport-like"/>
</dbReference>
<evidence type="ECO:0000256" key="4">
    <source>
        <dbReference type="ARBA" id="ARBA00022989"/>
    </source>
</evidence>
<dbReference type="PANTHER" id="PTHR48020">
    <property type="entry name" value="PROTON MYO-INOSITOL COTRANSPORTER"/>
    <property type="match status" value="1"/>
</dbReference>
<keyword evidence="3 6" id="KW-0812">Transmembrane</keyword>